<gene>
    <name evidence="10" type="ORF">A3113_14875</name>
    <name evidence="13" type="ORF">A3X74_16995</name>
    <name evidence="1" type="ORF">AUB17_14650</name>
    <name evidence="14" type="ORF">D3E19_18485</name>
    <name evidence="15" type="ORF">D3M36_13100</name>
    <name evidence="4" type="ORF">D5O51_08115</name>
    <name evidence="5" type="ORF">D5P26_04765</name>
    <name evidence="18" type="ORF">D6R61_10405</name>
    <name evidence="6" type="ORF">D8R42_12255</name>
    <name evidence="11" type="ORF">DKO38_14415</name>
    <name evidence="2" type="ORF">DT169_07035</name>
    <name evidence="12" type="ORF">DTE65_03285</name>
    <name evidence="3" type="ORF">DUB47_02920</name>
    <name evidence="7" type="ORF">EMN89_10600</name>
    <name evidence="8" type="ORF">EQG90_12500</name>
    <name evidence="9" type="ORF">EWB82_13385</name>
    <name evidence="16" type="ORF">G0B22_13755</name>
    <name evidence="17" type="ORF">G0D67_07980</name>
</gene>
<dbReference type="EMBL" id="AAHOQO010000003">
    <property type="protein sequence ID" value="EBY6541477.1"/>
    <property type="molecule type" value="Genomic_DNA"/>
</dbReference>
<dbReference type="Proteomes" id="UP000839931">
    <property type="component" value="Unassembled WGS sequence"/>
</dbReference>
<evidence type="ECO:0000313" key="1">
    <source>
        <dbReference type="EMBL" id="EBW5870012.1"/>
    </source>
</evidence>
<dbReference type="EMBL" id="AAHQKH010000011">
    <property type="protein sequence ID" value="EBZ2122826.1"/>
    <property type="molecule type" value="Genomic_DNA"/>
</dbReference>
<evidence type="ECO:0000313" key="12">
    <source>
        <dbReference type="EMBL" id="ECT1129454.1"/>
    </source>
</evidence>
<reference evidence="10" key="3">
    <citation type="submission" date="2018-07" db="EMBL/GenBank/DDBJ databases">
        <authorList>
            <consortium name="NARMS: The National Antimicrobial Resistance Monitoring System"/>
        </authorList>
    </citation>
    <scope>NUCLEOTIDE SEQUENCE</scope>
    <source>
        <strain evidence="13">CVM N56255</strain>
        <strain evidence="10">CVM N57743F</strain>
    </source>
</reference>
<evidence type="ECO:0000313" key="7">
    <source>
        <dbReference type="EMBL" id="ECA5969872.1"/>
    </source>
</evidence>
<dbReference type="EMBL" id="AAHOPA010000004">
    <property type="protein sequence ID" value="EBY6337594.1"/>
    <property type="molecule type" value="Genomic_DNA"/>
</dbReference>
<dbReference type="EMBL" id="AAHHIP010000016">
    <property type="protein sequence ID" value="EBW5870012.1"/>
    <property type="molecule type" value="Genomic_DNA"/>
</dbReference>
<dbReference type="EMBL" id="AAKPVV010000018">
    <property type="protein sequence ID" value="ECU4040490.1"/>
    <property type="molecule type" value="Genomic_DNA"/>
</dbReference>
<dbReference type="EMBL" id="AAHMQS010000004">
    <property type="protein sequence ID" value="EBX9256322.1"/>
    <property type="molecule type" value="Genomic_DNA"/>
</dbReference>
<dbReference type="Proteomes" id="UP000839523">
    <property type="component" value="Unassembled WGS sequence"/>
</dbReference>
<evidence type="ECO:0000313" key="2">
    <source>
        <dbReference type="EMBL" id="EBX9256322.1"/>
    </source>
</evidence>
<evidence type="ECO:0000313" key="13">
    <source>
        <dbReference type="EMBL" id="ECT5682936.1"/>
    </source>
</evidence>
<reference evidence="14" key="5">
    <citation type="submission" date="2018-09" db="EMBL/GenBank/DDBJ databases">
        <authorList>
            <consortium name="GenomeTrakr network: Whole genome sequencing for foodborne pathogen traceback"/>
        </authorList>
    </citation>
    <scope>NUCLEOTIDE SEQUENCE</scope>
    <source>
        <strain evidence="1">CVM-N26926</strain>
        <strain evidence="11">FSIS11808379</strain>
        <strain evidence="15">FSIS11813702</strain>
        <strain evidence="12">FSIS31800647</strain>
        <strain evidence="14">FSIS31800960</strain>
    </source>
</reference>
<comment type="caution">
    <text evidence="2">The sequence shown here is derived from an EMBL/GenBank/DDBJ whole genome shotgun (WGS) entry which is preliminary data.</text>
</comment>
<evidence type="ECO:0000313" key="14">
    <source>
        <dbReference type="EMBL" id="ECU4040490.1"/>
    </source>
</evidence>
<dbReference type="EMBL" id="AAHMUO010000008">
    <property type="protein sequence ID" value="EBX9820452.1"/>
    <property type="molecule type" value="Genomic_DNA"/>
</dbReference>
<dbReference type="EMBL" id="AAKJHO010000005">
    <property type="protein sequence ID" value="ECS3498354.1"/>
    <property type="molecule type" value="Genomic_DNA"/>
</dbReference>
<proteinExistence type="predicted"/>
<name>A0A265B0S3_SALET</name>
<evidence type="ECO:0000313" key="8">
    <source>
        <dbReference type="EMBL" id="ECA8225777.1"/>
    </source>
</evidence>
<dbReference type="EMBL" id="RUBA01000010">
    <property type="protein sequence ID" value="MKI14112.1"/>
    <property type="molecule type" value="Genomic_DNA"/>
</dbReference>
<reference evidence="16" key="1">
    <citation type="journal article" date="2018" name="Genome Biol.">
        <title>SKESA: strategic k-mer extension for scrupulous assemblies.</title>
        <authorList>
            <person name="Souvorov A."/>
            <person name="Agarwala R."/>
            <person name="Lipman D.J."/>
        </authorList>
    </citation>
    <scope>NUCLEOTIDE SEQUENCE</scope>
    <source>
        <strain evidence="17">11-3463</strain>
        <strain evidence="16">IVB 588/24</strain>
    </source>
</reference>
<dbReference type="AlphaFoldDB" id="A0A265B0S3"/>
<evidence type="ECO:0000313" key="16">
    <source>
        <dbReference type="EMBL" id="HAC6547347.1"/>
    </source>
</evidence>
<evidence type="ECO:0000313" key="6">
    <source>
        <dbReference type="EMBL" id="EBZ2122826.1"/>
    </source>
</evidence>
<evidence type="ECO:0000313" key="5">
    <source>
        <dbReference type="EMBL" id="EBY6541477.1"/>
    </source>
</evidence>
<evidence type="ECO:0000313" key="9">
    <source>
        <dbReference type="EMBL" id="ECB3079337.1"/>
    </source>
</evidence>
<accession>A0A265B0S3</accession>
<sequence length="59" mass="7233">MFFMLSPWTWSYIAKIIYYLVSDMRFLLTRRYDEEYVRGNIFNNSPTRGILLFKLIPKC</sequence>
<evidence type="ECO:0000313" key="11">
    <source>
        <dbReference type="EMBL" id="ECS9055944.1"/>
    </source>
</evidence>
<evidence type="ECO:0000313" key="18">
    <source>
        <dbReference type="EMBL" id="MKI14112.1"/>
    </source>
</evidence>
<reference evidence="16" key="4">
    <citation type="submission" date="2018-07" db="EMBL/GenBank/DDBJ databases">
        <authorList>
            <consortium name="NCBI Pathogen Detection Project"/>
        </authorList>
    </citation>
    <scope>NUCLEOTIDE SEQUENCE</scope>
    <source>
        <strain evidence="17">11-3463</strain>
        <strain evidence="16">IVB 588/24</strain>
    </source>
</reference>
<dbReference type="EMBL" id="AAHXDU010000010">
    <property type="protein sequence ID" value="ECB3079337.1"/>
    <property type="molecule type" value="Genomic_DNA"/>
</dbReference>
<evidence type="ECO:0000313" key="4">
    <source>
        <dbReference type="EMBL" id="EBY6337594.1"/>
    </source>
</evidence>
<dbReference type="EMBL" id="AAKLTA010000006">
    <property type="protein sequence ID" value="ECT1129454.1"/>
    <property type="molecule type" value="Genomic_DNA"/>
</dbReference>
<dbReference type="EMBL" id="AAKNEL010000022">
    <property type="protein sequence ID" value="ECT5682936.1"/>
    <property type="molecule type" value="Genomic_DNA"/>
</dbReference>
<dbReference type="EMBL" id="AAKLCA010000019">
    <property type="protein sequence ID" value="ECS9055944.1"/>
    <property type="molecule type" value="Genomic_DNA"/>
</dbReference>
<evidence type="ECO:0000313" key="10">
    <source>
        <dbReference type="EMBL" id="ECS3498354.1"/>
    </source>
</evidence>
<organism evidence="2">
    <name type="scientific">Salmonella enterica subsp. enterica serovar Heidelberg</name>
    <dbReference type="NCBI Taxonomy" id="611"/>
    <lineage>
        <taxon>Bacteria</taxon>
        <taxon>Pseudomonadati</taxon>
        <taxon>Pseudomonadota</taxon>
        <taxon>Gammaproteobacteria</taxon>
        <taxon>Enterobacterales</taxon>
        <taxon>Enterobacteriaceae</taxon>
        <taxon>Salmonella</taxon>
    </lineage>
</organism>
<protein>
    <submittedName>
        <fullName evidence="2">Uncharacterized protein</fullName>
    </submittedName>
</protein>
<evidence type="ECO:0000313" key="17">
    <source>
        <dbReference type="EMBL" id="HAC6832917.1"/>
    </source>
</evidence>
<dbReference type="EMBL" id="DAAMGI010000011">
    <property type="protein sequence ID" value="HAC6547347.1"/>
    <property type="molecule type" value="Genomic_DNA"/>
</dbReference>
<reference evidence="2" key="2">
    <citation type="submission" date="2018-07" db="EMBL/GenBank/DDBJ databases">
        <authorList>
            <person name="Ashton P.M."/>
            <person name="Dallman T."/>
            <person name="Nair S."/>
            <person name="De Pinna E."/>
            <person name="Peters T."/>
            <person name="Grant K."/>
        </authorList>
    </citation>
    <scope>NUCLEOTIDE SEQUENCE [LARGE SCALE GENOMIC DNA]</scope>
    <source>
        <strain evidence="3">366325</strain>
        <strain evidence="2">370942</strain>
        <strain evidence="18">528468</strain>
        <strain evidence="6">534028</strain>
        <strain evidence="8">570840</strain>
        <strain evidence="5">577882</strain>
        <strain evidence="4">590848</strain>
        <strain evidence="7">658614</strain>
        <strain evidence="9">676386</strain>
    </source>
</reference>
<dbReference type="EMBL" id="AAHVPS010000009">
    <property type="protein sequence ID" value="ECA8225777.1"/>
    <property type="molecule type" value="Genomic_DNA"/>
</dbReference>
<evidence type="ECO:0000313" key="15">
    <source>
        <dbReference type="EMBL" id="ECU4151352.1"/>
    </source>
</evidence>
<dbReference type="EMBL" id="AAHUWF010000017">
    <property type="protein sequence ID" value="ECA5969872.1"/>
    <property type="molecule type" value="Genomic_DNA"/>
</dbReference>
<evidence type="ECO:0000313" key="3">
    <source>
        <dbReference type="EMBL" id="EBX9820452.1"/>
    </source>
</evidence>
<dbReference type="EMBL" id="DAAMIW010000013">
    <property type="protein sequence ID" value="HAC6832917.1"/>
    <property type="molecule type" value="Genomic_DNA"/>
</dbReference>
<dbReference type="EMBL" id="AAKPWI010000016">
    <property type="protein sequence ID" value="ECU4151352.1"/>
    <property type="molecule type" value="Genomic_DNA"/>
</dbReference>